<feature type="region of interest" description="Disordered" evidence="1">
    <location>
        <begin position="1"/>
        <end position="63"/>
    </location>
</feature>
<accession>A0A939BU34</accession>
<evidence type="ECO:0000256" key="2">
    <source>
        <dbReference type="SAM" id="Phobius"/>
    </source>
</evidence>
<sequence>MPEALTYAETADRYSSRRPVSTNPPDGYPPPPEQQNNPSWDPYAGSGSGPEPTRQLNFGPPPPEQPWWMQRWFGIASLAVGAVIILALIGALFGEDDSEPAASTTTTDPSPTATVTVTATPTPSPGPAEETGAPAEAEAENEASKKAGEKAADEPADAWTMPDEVGKNLQAAQDHIQGVTDDPFFVTLSEDATGEGRFQVLDSNWQVCSQSVAPGEKFSANTEITFYTVKLSETCP</sequence>
<keyword evidence="4" id="KW-1185">Reference proteome</keyword>
<dbReference type="Gene3D" id="3.30.10.20">
    <property type="match status" value="1"/>
</dbReference>
<dbReference type="Proteomes" id="UP000663791">
    <property type="component" value="Unassembled WGS sequence"/>
</dbReference>
<name>A0A939BU34_9ACTN</name>
<keyword evidence="2" id="KW-0472">Membrane</keyword>
<proteinExistence type="predicted"/>
<keyword evidence="2" id="KW-0812">Transmembrane</keyword>
<evidence type="ECO:0000256" key="1">
    <source>
        <dbReference type="SAM" id="MobiDB-lite"/>
    </source>
</evidence>
<evidence type="ECO:0000313" key="4">
    <source>
        <dbReference type="Proteomes" id="UP000663791"/>
    </source>
</evidence>
<comment type="caution">
    <text evidence="3">The sequence shown here is derived from an EMBL/GenBank/DDBJ whole genome shotgun (WGS) entry which is preliminary data.</text>
</comment>
<dbReference type="RefSeq" id="WP_205289746.1">
    <property type="nucleotide sequence ID" value="NZ_JAERTX010000001.1"/>
</dbReference>
<gene>
    <name evidence="3" type="ORF">JK386_00820</name>
</gene>
<dbReference type="AlphaFoldDB" id="A0A939BU34"/>
<evidence type="ECO:0008006" key="5">
    <source>
        <dbReference type="Google" id="ProtNLM"/>
    </source>
</evidence>
<feature type="compositionally biased region" description="Basic and acidic residues" evidence="1">
    <location>
        <begin position="142"/>
        <end position="153"/>
    </location>
</feature>
<dbReference type="EMBL" id="JAERTX010000001">
    <property type="protein sequence ID" value="MBM9458441.1"/>
    <property type="molecule type" value="Genomic_DNA"/>
</dbReference>
<protein>
    <recommendedName>
        <fullName evidence="5">PASTA domain-containing protein</fullName>
    </recommendedName>
</protein>
<reference evidence="3" key="1">
    <citation type="submission" date="2021-01" db="EMBL/GenBank/DDBJ databases">
        <title>Novel species in genus Nocardioides.</title>
        <authorList>
            <person name="Zhang G."/>
        </authorList>
    </citation>
    <scope>NUCLEOTIDE SEQUENCE</scope>
    <source>
        <strain evidence="3">Zg-536</strain>
    </source>
</reference>
<feature type="transmembrane region" description="Helical" evidence="2">
    <location>
        <begin position="72"/>
        <end position="93"/>
    </location>
</feature>
<feature type="region of interest" description="Disordered" evidence="1">
    <location>
        <begin position="98"/>
        <end position="160"/>
    </location>
</feature>
<feature type="compositionally biased region" description="Low complexity" evidence="1">
    <location>
        <begin position="100"/>
        <end position="136"/>
    </location>
</feature>
<organism evidence="3 4">
    <name type="scientific">Nocardioides faecalis</name>
    <dbReference type="NCBI Taxonomy" id="2803858"/>
    <lineage>
        <taxon>Bacteria</taxon>
        <taxon>Bacillati</taxon>
        <taxon>Actinomycetota</taxon>
        <taxon>Actinomycetes</taxon>
        <taxon>Propionibacteriales</taxon>
        <taxon>Nocardioidaceae</taxon>
        <taxon>Nocardioides</taxon>
    </lineage>
</organism>
<evidence type="ECO:0000313" key="3">
    <source>
        <dbReference type="EMBL" id="MBM9458441.1"/>
    </source>
</evidence>
<keyword evidence="2" id="KW-1133">Transmembrane helix</keyword>